<dbReference type="InterPro" id="IPR035985">
    <property type="entry name" value="Ubiquitin-activating_enz"/>
</dbReference>
<feature type="domain" description="YcaO" evidence="1">
    <location>
        <begin position="402"/>
        <end position="773"/>
    </location>
</feature>
<dbReference type="NCBIfam" id="TIGR03882">
    <property type="entry name" value="cyclo_dehyd_2"/>
    <property type="match status" value="1"/>
</dbReference>
<dbReference type="InterPro" id="IPR003776">
    <property type="entry name" value="YcaO-like_dom"/>
</dbReference>
<evidence type="ECO:0000313" key="3">
    <source>
        <dbReference type="Proteomes" id="UP001603013"/>
    </source>
</evidence>
<dbReference type="NCBIfam" id="TIGR03604">
    <property type="entry name" value="TOMM_cyclo_SagD"/>
    <property type="match status" value="1"/>
</dbReference>
<protein>
    <submittedName>
        <fullName evidence="2">TOMM leader peptide-binding protein</fullName>
    </submittedName>
</protein>
<evidence type="ECO:0000313" key="2">
    <source>
        <dbReference type="EMBL" id="MFF8275538.1"/>
    </source>
</evidence>
<dbReference type="SUPFAM" id="SSF69572">
    <property type="entry name" value="Activating enzymes of the ubiquitin-like proteins"/>
    <property type="match status" value="1"/>
</dbReference>
<dbReference type="Gene3D" id="3.30.40.250">
    <property type="match status" value="1"/>
</dbReference>
<accession>A0ABW6Y6U2</accession>
<proteinExistence type="predicted"/>
<dbReference type="Pfam" id="PF02624">
    <property type="entry name" value="YcaO"/>
    <property type="match status" value="1"/>
</dbReference>
<dbReference type="Proteomes" id="UP001603013">
    <property type="component" value="Unassembled WGS sequence"/>
</dbReference>
<dbReference type="PANTHER" id="PTHR37809:SF1">
    <property type="entry name" value="RIBOSOMAL PROTEIN S12 METHYLTHIOTRANSFERASE ACCESSORY FACTOR YCAO"/>
    <property type="match status" value="1"/>
</dbReference>
<dbReference type="RefSeq" id="WP_391933199.1">
    <property type="nucleotide sequence ID" value="NZ_JBIBSM010000002.1"/>
</dbReference>
<dbReference type="InterPro" id="IPR022291">
    <property type="entry name" value="Bacteriocin_synth_cyclodeHase"/>
</dbReference>
<reference evidence="2 3" key="1">
    <citation type="submission" date="2024-10" db="EMBL/GenBank/DDBJ databases">
        <title>The Natural Products Discovery Center: Release of the First 8490 Sequenced Strains for Exploring Actinobacteria Biosynthetic Diversity.</title>
        <authorList>
            <person name="Kalkreuter E."/>
            <person name="Kautsar S.A."/>
            <person name="Yang D."/>
            <person name="Bader C.D."/>
            <person name="Teijaro C.N."/>
            <person name="Fluegel L."/>
            <person name="Davis C.M."/>
            <person name="Simpson J.R."/>
            <person name="Lauterbach L."/>
            <person name="Steele A.D."/>
            <person name="Gui C."/>
            <person name="Meng S."/>
            <person name="Li G."/>
            <person name="Viehrig K."/>
            <person name="Ye F."/>
            <person name="Su P."/>
            <person name="Kiefer A.F."/>
            <person name="Nichols A."/>
            <person name="Cepeda A.J."/>
            <person name="Yan W."/>
            <person name="Fan B."/>
            <person name="Jiang Y."/>
            <person name="Adhikari A."/>
            <person name="Zheng C.-J."/>
            <person name="Schuster L."/>
            <person name="Cowan T.M."/>
            <person name="Smanski M.J."/>
            <person name="Chevrette M.G."/>
            <person name="De Carvalho L.P.S."/>
            <person name="Shen B."/>
        </authorList>
    </citation>
    <scope>NUCLEOTIDE SEQUENCE [LARGE SCALE GENOMIC DNA]</scope>
    <source>
        <strain evidence="2 3">NPDC015755</strain>
    </source>
</reference>
<gene>
    <name evidence="2" type="ORF">ACF05T_05355</name>
</gene>
<dbReference type="Gene3D" id="3.30.160.660">
    <property type="match status" value="1"/>
</dbReference>
<dbReference type="NCBIfam" id="TIGR00702">
    <property type="entry name" value="YcaO-type kinase domain"/>
    <property type="match status" value="1"/>
</dbReference>
<keyword evidence="3" id="KW-1185">Reference proteome</keyword>
<organism evidence="2 3">
    <name type="scientific">Streptomyces lateritius</name>
    <dbReference type="NCBI Taxonomy" id="67313"/>
    <lineage>
        <taxon>Bacteria</taxon>
        <taxon>Bacillati</taxon>
        <taxon>Actinomycetota</taxon>
        <taxon>Actinomycetes</taxon>
        <taxon>Kitasatosporales</taxon>
        <taxon>Streptomycetaceae</taxon>
        <taxon>Streptomyces</taxon>
    </lineage>
</organism>
<dbReference type="PANTHER" id="PTHR37809">
    <property type="entry name" value="RIBOSOMAL PROTEIN S12 METHYLTHIOTRANSFERASE ACCESSORY FACTOR YCAO"/>
    <property type="match status" value="1"/>
</dbReference>
<dbReference type="EMBL" id="JBIBSM010000002">
    <property type="protein sequence ID" value="MFF8275538.1"/>
    <property type="molecule type" value="Genomic_DNA"/>
</dbReference>
<name>A0ABW6Y6U2_9ACTN</name>
<dbReference type="Gene3D" id="3.40.50.720">
    <property type="entry name" value="NAD(P)-binding Rossmann-like Domain"/>
    <property type="match status" value="1"/>
</dbReference>
<dbReference type="PROSITE" id="PS51664">
    <property type="entry name" value="YCAO"/>
    <property type="match status" value="1"/>
</dbReference>
<evidence type="ECO:0000259" key="1">
    <source>
        <dbReference type="PROSITE" id="PS51664"/>
    </source>
</evidence>
<dbReference type="Gene3D" id="3.90.930.60">
    <property type="match status" value="1"/>
</dbReference>
<sequence>MAGAGGGPRIGWRSHLRSLVVTGEAVYLVSGRGVRAVRGAPAEALAPLLDGTRTPDEVLREAAARAAATPGAPSPEELRRALAELWSAGLLRAHPDPAATPGTRVGTPAAHDPSAEAFWDLAGASPPARTAVRLLVLDGPVSEEEARAACAASGLDVAPPGAQAADADVTLVLCTDYLDPRLADVDALQRAAGRPWILARPGGPEAWTGPVLRPDDGPCWHCLAERLRLQRGSEAPLHRALGCTGLVARPDASLAASRAAGLHTAVLETAKWLAGVPGPTRDAVHTVDALTLDSARHPVARRPQCPSCGDPGLVRARVRAPFVPAPRPKAADGGNGHRALSPREMLERYGHLVGPVTGVVREVRRDPRSPAFTHSFLSGHNLAMRAATLAGHSAGLRALSGGKGLTSEEARVSALCEAVERYSGSRHGDEPVVRDSFRALGPAAVHPDTVRLYDPRQLRDRDAWNASGSPFQYVGRPFDEDAPVDWTPVWSLTGGVQRLLPTSLLYFDADPAAPLRADSNGNAAGSSPEDAFVQGFLELVERDAVALWWYNRTQAPACDLDAFAASGDAWIEPLRAGYRSLGREIWALDLTSDFGIPVVAALSRRTDGPPEDVLFGFGAHLDPRIAVRRALTEMGQLLPAVVDARPDGSGYTVDDPHALSWWRTATVAGQPHLLPDPQRAPSRPGSWTYTARADLSEDVAALAALADERGLEVLVLDQTRPDIGLPVVKVVVPGMRQFWPRFAPGRLFDVPVALGRLAEPTPYERLNPLPLFV</sequence>
<dbReference type="Gene3D" id="3.30.1330.230">
    <property type="match status" value="1"/>
</dbReference>
<comment type="caution">
    <text evidence="2">The sequence shown here is derived from an EMBL/GenBank/DDBJ whole genome shotgun (WGS) entry which is preliminary data.</text>
</comment>
<dbReference type="InterPro" id="IPR027624">
    <property type="entry name" value="TOMM_cyclo_SagD"/>
</dbReference>